<sequence length="171" mass="18453">MSLIWVDWVILAIIILSGLISLRRGFIKEALSLMTWIVAGFMAWKFGGAVAPYFASYVSTPSAQVVAASVAIFVVSLLLGALVSHLLDTLVRVTGLAGTDRFLGMAFGVARGMLLVVILVGLLSVGPVQQDDWWQQSVLIPHFLSIADWLRDLISHWGGQWMAGSSEPAGN</sequence>
<dbReference type="GO" id="GO:0009403">
    <property type="term" value="P:toxin biosynthetic process"/>
    <property type="evidence" value="ECO:0007669"/>
    <property type="project" value="InterPro"/>
</dbReference>
<keyword evidence="4 5" id="KW-0472">Membrane</keyword>
<dbReference type="InterPro" id="IPR052719">
    <property type="entry name" value="CvpA-like"/>
</dbReference>
<keyword evidence="3 5" id="KW-1133">Transmembrane helix</keyword>
<dbReference type="AlphaFoldDB" id="A0A562J0C6"/>
<feature type="transmembrane region" description="Helical" evidence="5">
    <location>
        <begin position="34"/>
        <end position="54"/>
    </location>
</feature>
<evidence type="ECO:0000313" key="6">
    <source>
        <dbReference type="EMBL" id="TWH76560.1"/>
    </source>
</evidence>
<protein>
    <submittedName>
        <fullName evidence="6">Membrane protein required for colicin V production</fullName>
    </submittedName>
</protein>
<keyword evidence="2 5" id="KW-0812">Transmembrane</keyword>
<keyword evidence="7" id="KW-1185">Reference proteome</keyword>
<accession>A0A562J0C6</accession>
<dbReference type="PANTHER" id="PTHR36926:SF1">
    <property type="entry name" value="COLICIN V PRODUCTION PROTEIN"/>
    <property type="match status" value="1"/>
</dbReference>
<dbReference type="Proteomes" id="UP000319627">
    <property type="component" value="Unassembled WGS sequence"/>
</dbReference>
<dbReference type="InterPro" id="IPR003825">
    <property type="entry name" value="Colicin-V_CvpA"/>
</dbReference>
<dbReference type="Pfam" id="PF02674">
    <property type="entry name" value="Colicin_V"/>
    <property type="match status" value="1"/>
</dbReference>
<dbReference type="EMBL" id="VLKG01000002">
    <property type="protein sequence ID" value="TWH76560.1"/>
    <property type="molecule type" value="Genomic_DNA"/>
</dbReference>
<name>A0A562J0C6_9GAMM</name>
<dbReference type="RefSeq" id="WP_144570357.1">
    <property type="nucleotide sequence ID" value="NZ_VLKG01000002.1"/>
</dbReference>
<gene>
    <name evidence="6" type="ORF">LX59_00600</name>
</gene>
<comment type="caution">
    <text evidence="6">The sequence shown here is derived from an EMBL/GenBank/DDBJ whole genome shotgun (WGS) entry which is preliminary data.</text>
</comment>
<dbReference type="GO" id="GO:0016020">
    <property type="term" value="C:membrane"/>
    <property type="evidence" value="ECO:0007669"/>
    <property type="project" value="UniProtKB-SubCell"/>
</dbReference>
<organism evidence="6 7">
    <name type="scientific">Azomonas agilis</name>
    <dbReference type="NCBI Taxonomy" id="116849"/>
    <lineage>
        <taxon>Bacteria</taxon>
        <taxon>Pseudomonadati</taxon>
        <taxon>Pseudomonadota</taxon>
        <taxon>Gammaproteobacteria</taxon>
        <taxon>Pseudomonadales</taxon>
        <taxon>Pseudomonadaceae</taxon>
        <taxon>Azomonas</taxon>
    </lineage>
</organism>
<dbReference type="OrthoDB" id="9810601at2"/>
<feature type="transmembrane region" description="Helical" evidence="5">
    <location>
        <begin position="102"/>
        <end position="125"/>
    </location>
</feature>
<evidence type="ECO:0000256" key="1">
    <source>
        <dbReference type="ARBA" id="ARBA00004141"/>
    </source>
</evidence>
<evidence type="ECO:0000313" key="7">
    <source>
        <dbReference type="Proteomes" id="UP000319627"/>
    </source>
</evidence>
<evidence type="ECO:0000256" key="2">
    <source>
        <dbReference type="ARBA" id="ARBA00022692"/>
    </source>
</evidence>
<feature type="transmembrane region" description="Helical" evidence="5">
    <location>
        <begin position="66"/>
        <end position="90"/>
    </location>
</feature>
<dbReference type="PANTHER" id="PTHR36926">
    <property type="entry name" value="COLICIN V PRODUCTION PROTEIN"/>
    <property type="match status" value="1"/>
</dbReference>
<evidence type="ECO:0000256" key="3">
    <source>
        <dbReference type="ARBA" id="ARBA00022989"/>
    </source>
</evidence>
<evidence type="ECO:0000256" key="4">
    <source>
        <dbReference type="ARBA" id="ARBA00023136"/>
    </source>
</evidence>
<feature type="transmembrane region" description="Helical" evidence="5">
    <location>
        <begin position="6"/>
        <end position="22"/>
    </location>
</feature>
<evidence type="ECO:0000256" key="5">
    <source>
        <dbReference type="SAM" id="Phobius"/>
    </source>
</evidence>
<proteinExistence type="predicted"/>
<comment type="subcellular location">
    <subcellularLocation>
        <location evidence="1">Membrane</location>
        <topology evidence="1">Multi-pass membrane protein</topology>
    </subcellularLocation>
</comment>
<reference evidence="6 7" key="1">
    <citation type="submission" date="2019-07" db="EMBL/GenBank/DDBJ databases">
        <title>Genomic Encyclopedia of Type Strains, Phase I: the one thousand microbial genomes (KMG-I) project.</title>
        <authorList>
            <person name="Kyrpides N."/>
        </authorList>
    </citation>
    <scope>NUCLEOTIDE SEQUENCE [LARGE SCALE GENOMIC DNA]</scope>
    <source>
        <strain evidence="6 7">DSM 375</strain>
    </source>
</reference>